<dbReference type="Proteomes" id="UP000245911">
    <property type="component" value="Unassembled WGS sequence"/>
</dbReference>
<dbReference type="RefSeq" id="WP_116557914.1">
    <property type="nucleotide sequence ID" value="NZ_QDKM01000003.1"/>
</dbReference>
<gene>
    <name evidence="3" type="ORF">DDE20_07725</name>
</gene>
<name>A0A2T8HTZ5_9RHOB</name>
<evidence type="ECO:0000259" key="2">
    <source>
        <dbReference type="Pfam" id="PF07331"/>
    </source>
</evidence>
<sequence>MSARSGTPFVRPHSDFWLGLALVILGGIAAWMASGFDAMSRNYPIALSTAVIVLGALLVVKSRRPKAEIANFAIASPVALIASLTLIAWIVALTYGLGYILPTFVMQAVFMTVCGVRGFGKVALIAAIITGVSYLAFIVGLGVRLPTTIAPWLM</sequence>
<feature type="transmembrane region" description="Helical" evidence="1">
    <location>
        <begin position="97"/>
        <end position="116"/>
    </location>
</feature>
<feature type="transmembrane region" description="Helical" evidence="1">
    <location>
        <begin position="42"/>
        <end position="60"/>
    </location>
</feature>
<feature type="domain" description="DUF1468" evidence="2">
    <location>
        <begin position="17"/>
        <end position="146"/>
    </location>
</feature>
<proteinExistence type="predicted"/>
<dbReference type="Pfam" id="PF07331">
    <property type="entry name" value="TctB"/>
    <property type="match status" value="1"/>
</dbReference>
<keyword evidence="4" id="KW-1185">Reference proteome</keyword>
<keyword evidence="1" id="KW-0812">Transmembrane</keyword>
<dbReference type="InterPro" id="IPR009936">
    <property type="entry name" value="DUF1468"/>
</dbReference>
<evidence type="ECO:0000313" key="3">
    <source>
        <dbReference type="EMBL" id="PVH28920.1"/>
    </source>
</evidence>
<keyword evidence="1" id="KW-0472">Membrane</keyword>
<evidence type="ECO:0000256" key="1">
    <source>
        <dbReference type="SAM" id="Phobius"/>
    </source>
</evidence>
<protein>
    <recommendedName>
        <fullName evidence="2">DUF1468 domain-containing protein</fullName>
    </recommendedName>
</protein>
<feature type="transmembrane region" description="Helical" evidence="1">
    <location>
        <begin position="72"/>
        <end position="91"/>
    </location>
</feature>
<accession>A0A2T8HTZ5</accession>
<feature type="transmembrane region" description="Helical" evidence="1">
    <location>
        <begin position="16"/>
        <end position="36"/>
    </location>
</feature>
<evidence type="ECO:0000313" key="4">
    <source>
        <dbReference type="Proteomes" id="UP000245911"/>
    </source>
</evidence>
<reference evidence="3 4" key="1">
    <citation type="submission" date="2018-04" db="EMBL/GenBank/DDBJ databases">
        <title>Pararhodobacter oceanense sp. nov., isolated from marine intertidal sediment.</title>
        <authorList>
            <person name="Wang X.-L."/>
            <person name="Du Z.-J."/>
        </authorList>
    </citation>
    <scope>NUCLEOTIDE SEQUENCE [LARGE SCALE GENOMIC DNA]</scope>
    <source>
        <strain evidence="3 4">AM505</strain>
    </source>
</reference>
<dbReference type="EMBL" id="QDKM01000003">
    <property type="protein sequence ID" value="PVH28920.1"/>
    <property type="molecule type" value="Genomic_DNA"/>
</dbReference>
<dbReference type="OrthoDB" id="7864848at2"/>
<feature type="transmembrane region" description="Helical" evidence="1">
    <location>
        <begin position="123"/>
        <end position="145"/>
    </location>
</feature>
<organism evidence="3 4">
    <name type="scientific">Pararhodobacter oceanensis</name>
    <dbReference type="NCBI Taxonomy" id="2172121"/>
    <lineage>
        <taxon>Bacteria</taxon>
        <taxon>Pseudomonadati</taxon>
        <taxon>Pseudomonadota</taxon>
        <taxon>Alphaproteobacteria</taxon>
        <taxon>Rhodobacterales</taxon>
        <taxon>Paracoccaceae</taxon>
        <taxon>Pararhodobacter</taxon>
    </lineage>
</organism>
<dbReference type="AlphaFoldDB" id="A0A2T8HTZ5"/>
<comment type="caution">
    <text evidence="3">The sequence shown here is derived from an EMBL/GenBank/DDBJ whole genome shotgun (WGS) entry which is preliminary data.</text>
</comment>
<keyword evidence="1" id="KW-1133">Transmembrane helix</keyword>